<dbReference type="GO" id="GO:0005886">
    <property type="term" value="C:plasma membrane"/>
    <property type="evidence" value="ECO:0007669"/>
    <property type="project" value="TreeGrafter"/>
</dbReference>
<evidence type="ECO:0000313" key="4">
    <source>
        <dbReference type="Proteomes" id="UP000824264"/>
    </source>
</evidence>
<dbReference type="CDD" id="cd04187">
    <property type="entry name" value="DPM1_like_bac"/>
    <property type="match status" value="1"/>
</dbReference>
<keyword evidence="1" id="KW-1133">Transmembrane helix</keyword>
<comment type="caution">
    <text evidence="3">The sequence shown here is derived from an EMBL/GenBank/DDBJ whole genome shotgun (WGS) entry which is preliminary data.</text>
</comment>
<keyword evidence="1" id="KW-0812">Transmembrane</keyword>
<dbReference type="EMBL" id="DXGI01000166">
    <property type="protein sequence ID" value="HIW78423.1"/>
    <property type="molecule type" value="Genomic_DNA"/>
</dbReference>
<evidence type="ECO:0000259" key="2">
    <source>
        <dbReference type="Pfam" id="PF00535"/>
    </source>
</evidence>
<dbReference type="SUPFAM" id="SSF53448">
    <property type="entry name" value="Nucleotide-diphospho-sugar transferases"/>
    <property type="match status" value="1"/>
</dbReference>
<gene>
    <name evidence="3" type="ORF">H9874_04665</name>
</gene>
<dbReference type="InterPro" id="IPR029044">
    <property type="entry name" value="Nucleotide-diphossugar_trans"/>
</dbReference>
<dbReference type="PANTHER" id="PTHR48090:SF8">
    <property type="entry name" value="GLYCOSYLTRANSFERASE CSBB-RELATED"/>
    <property type="match status" value="1"/>
</dbReference>
<accession>A0A9D1QYT8</accession>
<dbReference type="Pfam" id="PF00535">
    <property type="entry name" value="Glycos_transf_2"/>
    <property type="match status" value="1"/>
</dbReference>
<dbReference type="Gene3D" id="3.90.550.10">
    <property type="entry name" value="Spore Coat Polysaccharide Biosynthesis Protein SpsA, Chain A"/>
    <property type="match status" value="1"/>
</dbReference>
<feature type="transmembrane region" description="Helical" evidence="1">
    <location>
        <begin position="231"/>
        <end position="252"/>
    </location>
</feature>
<sequence length="323" mass="36544">MFVQSVSLIIPCYNEEESIPLFLETIRPIADREPYRFEFIFINDGSSDATPEVLRAEHAKDRRVKIINLSRNFGKEHAMAAGFHAASGDAVIPMDVDLQDPPELISSFLRRWEEGYDVVIGVRRKRTADTCFKRLSAGLFYRFFNHLCGKRLVPNAGDYRLMNWAALDALNSLPERVRFTKGLYAWTGFHQATVEYDRPSRAAGNTKWNAWKLWNFALDGFTSFSTLPLRIWSYLGFAVAVLGFLYAAFLIVRTLFWGVDVPGYASMMVVMLVLGGLILISLGVSGEYIGRIFEETKGRPLYIVRDTVGFEAHETAGRADAAR</sequence>
<dbReference type="Proteomes" id="UP000824264">
    <property type="component" value="Unassembled WGS sequence"/>
</dbReference>
<evidence type="ECO:0000256" key="1">
    <source>
        <dbReference type="SAM" id="Phobius"/>
    </source>
</evidence>
<dbReference type="AlphaFoldDB" id="A0A9D1QYT8"/>
<evidence type="ECO:0000313" key="3">
    <source>
        <dbReference type="EMBL" id="HIW78423.1"/>
    </source>
</evidence>
<dbReference type="InterPro" id="IPR050256">
    <property type="entry name" value="Glycosyltransferase_2"/>
</dbReference>
<feature type="domain" description="Glycosyltransferase 2-like" evidence="2">
    <location>
        <begin position="7"/>
        <end position="159"/>
    </location>
</feature>
<organism evidence="3 4">
    <name type="scientific">Candidatus Bilophila faecipullorum</name>
    <dbReference type="NCBI Taxonomy" id="2838482"/>
    <lineage>
        <taxon>Bacteria</taxon>
        <taxon>Pseudomonadati</taxon>
        <taxon>Thermodesulfobacteriota</taxon>
        <taxon>Desulfovibrionia</taxon>
        <taxon>Desulfovibrionales</taxon>
        <taxon>Desulfovibrionaceae</taxon>
        <taxon>Bilophila</taxon>
    </lineage>
</organism>
<dbReference type="PANTHER" id="PTHR48090">
    <property type="entry name" value="UNDECAPRENYL-PHOSPHATE 4-DEOXY-4-FORMAMIDO-L-ARABINOSE TRANSFERASE-RELATED"/>
    <property type="match status" value="1"/>
</dbReference>
<reference evidence="3" key="2">
    <citation type="submission" date="2021-04" db="EMBL/GenBank/DDBJ databases">
        <authorList>
            <person name="Gilroy R."/>
        </authorList>
    </citation>
    <scope>NUCLEOTIDE SEQUENCE</scope>
    <source>
        <strain evidence="3">ChiSxjej5B17-1746</strain>
    </source>
</reference>
<protein>
    <submittedName>
        <fullName evidence="3">Glycosyltransferase family 2 protein</fullName>
    </submittedName>
</protein>
<name>A0A9D1QYT8_9BACT</name>
<proteinExistence type="predicted"/>
<keyword evidence="1" id="KW-0472">Membrane</keyword>
<reference evidence="3" key="1">
    <citation type="journal article" date="2021" name="PeerJ">
        <title>Extensive microbial diversity within the chicken gut microbiome revealed by metagenomics and culture.</title>
        <authorList>
            <person name="Gilroy R."/>
            <person name="Ravi A."/>
            <person name="Getino M."/>
            <person name="Pursley I."/>
            <person name="Horton D.L."/>
            <person name="Alikhan N.F."/>
            <person name="Baker D."/>
            <person name="Gharbi K."/>
            <person name="Hall N."/>
            <person name="Watson M."/>
            <person name="Adriaenssens E.M."/>
            <person name="Foster-Nyarko E."/>
            <person name="Jarju S."/>
            <person name="Secka A."/>
            <person name="Antonio M."/>
            <person name="Oren A."/>
            <person name="Chaudhuri R.R."/>
            <person name="La Ragione R."/>
            <person name="Hildebrand F."/>
            <person name="Pallen M.J."/>
        </authorList>
    </citation>
    <scope>NUCLEOTIDE SEQUENCE</scope>
    <source>
        <strain evidence="3">ChiSxjej5B17-1746</strain>
    </source>
</reference>
<dbReference type="InterPro" id="IPR001173">
    <property type="entry name" value="Glyco_trans_2-like"/>
</dbReference>
<feature type="transmembrane region" description="Helical" evidence="1">
    <location>
        <begin position="264"/>
        <end position="284"/>
    </location>
</feature>